<evidence type="ECO:0000256" key="4">
    <source>
        <dbReference type="ARBA" id="ARBA00049872"/>
    </source>
</evidence>
<evidence type="ECO:0000313" key="8">
    <source>
        <dbReference type="Proteomes" id="UP000238634"/>
    </source>
</evidence>
<dbReference type="GO" id="GO:0009229">
    <property type="term" value="P:thiamine diphosphate biosynthetic process"/>
    <property type="evidence" value="ECO:0007669"/>
    <property type="project" value="UniProtKB-UniPathway"/>
</dbReference>
<dbReference type="PANTHER" id="PTHR13847">
    <property type="entry name" value="SARCOSINE DEHYDROGENASE-RELATED"/>
    <property type="match status" value="1"/>
</dbReference>
<evidence type="ECO:0000313" key="7">
    <source>
        <dbReference type="EMBL" id="PSB19531.1"/>
    </source>
</evidence>
<proteinExistence type="predicted"/>
<keyword evidence="8" id="KW-1185">Reference proteome</keyword>
<keyword evidence="3" id="KW-0560">Oxidoreductase</keyword>
<dbReference type="Pfam" id="PF01266">
    <property type="entry name" value="DAO"/>
    <property type="match status" value="1"/>
</dbReference>
<dbReference type="GO" id="GO:0043799">
    <property type="term" value="F:glycine oxidase activity"/>
    <property type="evidence" value="ECO:0007669"/>
    <property type="project" value="UniProtKB-EC"/>
</dbReference>
<evidence type="ECO:0000256" key="3">
    <source>
        <dbReference type="ARBA" id="ARBA00023002"/>
    </source>
</evidence>
<comment type="pathway">
    <text evidence="1">Cofactor biosynthesis; thiamine diphosphate biosynthesis.</text>
</comment>
<dbReference type="InterPro" id="IPR036188">
    <property type="entry name" value="FAD/NAD-bd_sf"/>
</dbReference>
<feature type="domain" description="FAD dependent oxidoreductase" evidence="6">
    <location>
        <begin position="7"/>
        <end position="337"/>
    </location>
</feature>
<dbReference type="Gene3D" id="3.50.50.60">
    <property type="entry name" value="FAD/NAD(P)-binding domain"/>
    <property type="match status" value="1"/>
</dbReference>
<dbReference type="EMBL" id="PVWG01000010">
    <property type="protein sequence ID" value="PSB19531.1"/>
    <property type="molecule type" value="Genomic_DNA"/>
</dbReference>
<dbReference type="GO" id="GO:0005737">
    <property type="term" value="C:cytoplasm"/>
    <property type="evidence" value="ECO:0007669"/>
    <property type="project" value="TreeGrafter"/>
</dbReference>
<evidence type="ECO:0000256" key="5">
    <source>
        <dbReference type="ARBA" id="ARBA00050018"/>
    </source>
</evidence>
<dbReference type="SUPFAM" id="SSF51905">
    <property type="entry name" value="FAD/NAD(P)-binding domain"/>
    <property type="match status" value="1"/>
</dbReference>
<dbReference type="GO" id="GO:0050660">
    <property type="term" value="F:flavin adenine dinucleotide binding"/>
    <property type="evidence" value="ECO:0007669"/>
    <property type="project" value="InterPro"/>
</dbReference>
<protein>
    <recommendedName>
        <fullName evidence="5">glycine oxidase</fullName>
        <ecNumber evidence="5">1.4.3.19</ecNumber>
    </recommendedName>
</protein>
<reference evidence="7 8" key="2">
    <citation type="submission" date="2018-03" db="EMBL/GenBank/DDBJ databases">
        <title>The ancient ancestry and fast evolution of plastids.</title>
        <authorList>
            <person name="Moore K.R."/>
            <person name="Magnabosco C."/>
            <person name="Momper L."/>
            <person name="Gold D.A."/>
            <person name="Bosak T."/>
            <person name="Fournier G.P."/>
        </authorList>
    </citation>
    <scope>NUCLEOTIDE SEQUENCE [LARGE SCALE GENOMIC DNA]</scope>
    <source>
        <strain evidence="7 8">ULC007</strain>
    </source>
</reference>
<dbReference type="InterPro" id="IPR006076">
    <property type="entry name" value="FAD-dep_OxRdtase"/>
</dbReference>
<evidence type="ECO:0000259" key="6">
    <source>
        <dbReference type="Pfam" id="PF01266"/>
    </source>
</evidence>
<dbReference type="OrthoDB" id="9794226at2"/>
<dbReference type="Gene3D" id="3.30.9.10">
    <property type="entry name" value="D-Amino Acid Oxidase, subunit A, domain 2"/>
    <property type="match status" value="1"/>
</dbReference>
<keyword evidence="2" id="KW-0784">Thiamine biosynthesis</keyword>
<organism evidence="7 8">
    <name type="scientific">Phormidesmis priestleyi ULC007</name>
    <dbReference type="NCBI Taxonomy" id="1920490"/>
    <lineage>
        <taxon>Bacteria</taxon>
        <taxon>Bacillati</taxon>
        <taxon>Cyanobacteriota</taxon>
        <taxon>Cyanophyceae</taxon>
        <taxon>Leptolyngbyales</taxon>
        <taxon>Leptolyngbyaceae</taxon>
        <taxon>Phormidesmis</taxon>
    </lineage>
</organism>
<dbReference type="UniPathway" id="UPA00060"/>
<comment type="caution">
    <text evidence="7">The sequence shown here is derived from an EMBL/GenBank/DDBJ whole genome shotgun (WGS) entry which is preliminary data.</text>
</comment>
<dbReference type="NCBIfam" id="TIGR02352">
    <property type="entry name" value="thiamin_ThiO"/>
    <property type="match status" value="1"/>
</dbReference>
<dbReference type="Proteomes" id="UP000238634">
    <property type="component" value="Unassembled WGS sequence"/>
</dbReference>
<evidence type="ECO:0000256" key="2">
    <source>
        <dbReference type="ARBA" id="ARBA00022977"/>
    </source>
</evidence>
<dbReference type="RefSeq" id="WP_073072033.1">
    <property type="nucleotide sequence ID" value="NZ_MPPI01000013.1"/>
</dbReference>
<reference evidence="7 8" key="1">
    <citation type="submission" date="2018-02" db="EMBL/GenBank/DDBJ databases">
        <authorList>
            <person name="Cohen D.B."/>
            <person name="Kent A.D."/>
        </authorList>
    </citation>
    <scope>NUCLEOTIDE SEQUENCE [LARGE SCALE GENOMIC DNA]</scope>
    <source>
        <strain evidence="7 8">ULC007</strain>
    </source>
</reference>
<dbReference type="PANTHER" id="PTHR13847:SF289">
    <property type="entry name" value="GLYCINE OXIDASE"/>
    <property type="match status" value="1"/>
</dbReference>
<evidence type="ECO:0000256" key="1">
    <source>
        <dbReference type="ARBA" id="ARBA00004948"/>
    </source>
</evidence>
<dbReference type="AlphaFoldDB" id="A0A2T1DGF8"/>
<dbReference type="EC" id="1.4.3.19" evidence="5"/>
<accession>A0A2T1DGF8</accession>
<dbReference type="SUPFAM" id="SSF54373">
    <property type="entry name" value="FAD-linked reductases, C-terminal domain"/>
    <property type="match status" value="1"/>
</dbReference>
<dbReference type="InterPro" id="IPR012727">
    <property type="entry name" value="Gly_oxidase_ThiO"/>
</dbReference>
<name>A0A2T1DGF8_9CYAN</name>
<dbReference type="GO" id="GO:0009228">
    <property type="term" value="P:thiamine biosynthetic process"/>
    <property type="evidence" value="ECO:0007669"/>
    <property type="project" value="UniProtKB-KW"/>
</dbReference>
<dbReference type="STRING" id="1920490.GCA_001895925_04744"/>
<sequence>MKSTGEILVIGGGIISLAIALELKRQGASVTIVCRDFTEAATHAAAGMLAPQAERIPPSPLLDLCLRSRALYANWTQKLEELTGLETGYWACGILAPAYQENLALKADNLESVWLDRATIHQSQPGLGSDVIGGWWFPEDAQVDNRLLAKALWVAVQELGVEIQTGVTVEKIVQNGDRVTHLQTSAGTWQADHYILATGAWSQTLLPIPVTPKKGQMLSVQMLPESMPLQTVLYGSDSYLVPRQDGRIIIGATSEDVGFTRGNTPLGIQRLLSAAIRLYPALQNDPIQEFWWGFRPATPDELPILGASPYRNLTLATGHYRNGILLAPITGVTIANLVLHQKFDPLLDAFHWSRFNP</sequence>
<gene>
    <name evidence="7" type="primary">thiO</name>
    <name evidence="7" type="ORF">C7B65_11480</name>
</gene>
<comment type="catalytic activity">
    <reaction evidence="4">
        <text>glycine + O2 + H2O = glyoxylate + H2O2 + NH4(+)</text>
        <dbReference type="Rhea" id="RHEA:11532"/>
        <dbReference type="ChEBI" id="CHEBI:15377"/>
        <dbReference type="ChEBI" id="CHEBI:15379"/>
        <dbReference type="ChEBI" id="CHEBI:16240"/>
        <dbReference type="ChEBI" id="CHEBI:28938"/>
        <dbReference type="ChEBI" id="CHEBI:36655"/>
        <dbReference type="ChEBI" id="CHEBI:57305"/>
        <dbReference type="EC" id="1.4.3.19"/>
    </reaction>
</comment>